<evidence type="ECO:0000256" key="2">
    <source>
        <dbReference type="ARBA" id="ARBA00012202"/>
    </source>
</evidence>
<feature type="domain" description="Protein kinase" evidence="6">
    <location>
        <begin position="27"/>
        <end position="353"/>
    </location>
</feature>
<evidence type="ECO:0000313" key="8">
    <source>
        <dbReference type="Proteomes" id="UP000268014"/>
    </source>
</evidence>
<sequence length="355" mass="40624">MSTGLENALLLCDILSVLDRANPKSLLKAFEQECLGLTGPVLITEDGSRQPLFNVFAWENRNIQLLLSISPEMMPCNETSSGNCSTYVFIKTFRQKRALTFTRAEIKHLDQLRNLSNSNLNPFIGISFNQGRELMVVWTYCPRSSLDYIIFEKERRFGRTFQCSFLKHILKGLEYIHGSSIKFHGSLFLSNCVVDANWVVKLTDFGLQEIIWDKMLHKELSCFQGVDVERLPLTFVIEYLQLPPEMLRNVLAEGLLGSGSAKADVYQLGMIVYQILFHARPYADKSGLTTKELASIICDRFGDRTDQPFYPTVAEQHEYTTRLLSVMQQCWAKEVEIRPELYVISDAVAREFESE</sequence>
<dbReference type="GO" id="GO:0004383">
    <property type="term" value="F:guanylate cyclase activity"/>
    <property type="evidence" value="ECO:0007669"/>
    <property type="project" value="UniProtKB-EC"/>
</dbReference>
<dbReference type="Pfam" id="PF07714">
    <property type="entry name" value="PK_Tyr_Ser-Thr"/>
    <property type="match status" value="1"/>
</dbReference>
<dbReference type="EMBL" id="UZAF01017359">
    <property type="protein sequence ID" value="VDO40847.1"/>
    <property type="molecule type" value="Genomic_DNA"/>
</dbReference>
<dbReference type="GO" id="GO:0007168">
    <property type="term" value="P:receptor guanylyl cyclase signaling pathway"/>
    <property type="evidence" value="ECO:0007669"/>
    <property type="project" value="TreeGrafter"/>
</dbReference>
<dbReference type="GO" id="GO:0004672">
    <property type="term" value="F:protein kinase activity"/>
    <property type="evidence" value="ECO:0007669"/>
    <property type="project" value="InterPro"/>
</dbReference>
<dbReference type="InterPro" id="IPR001245">
    <property type="entry name" value="Ser-Thr/Tyr_kinase_cat_dom"/>
</dbReference>
<organism evidence="9">
    <name type="scientific">Haemonchus placei</name>
    <name type="common">Barber's pole worm</name>
    <dbReference type="NCBI Taxonomy" id="6290"/>
    <lineage>
        <taxon>Eukaryota</taxon>
        <taxon>Metazoa</taxon>
        <taxon>Ecdysozoa</taxon>
        <taxon>Nematoda</taxon>
        <taxon>Chromadorea</taxon>
        <taxon>Rhabditida</taxon>
        <taxon>Rhabditina</taxon>
        <taxon>Rhabditomorpha</taxon>
        <taxon>Strongyloidea</taxon>
        <taxon>Trichostrongylidae</taxon>
        <taxon>Haemonchus</taxon>
    </lineage>
</organism>
<dbReference type="Gene3D" id="1.10.510.10">
    <property type="entry name" value="Transferase(Phosphotransferase) domain 1"/>
    <property type="match status" value="1"/>
</dbReference>
<gene>
    <name evidence="7" type="ORF">HPLM_LOCUS10686</name>
</gene>
<reference evidence="9" key="1">
    <citation type="submission" date="2016-04" db="UniProtKB">
        <authorList>
            <consortium name="WormBaseParasite"/>
        </authorList>
    </citation>
    <scope>IDENTIFICATION</scope>
</reference>
<dbReference type="GO" id="GO:0005524">
    <property type="term" value="F:ATP binding"/>
    <property type="evidence" value="ECO:0007669"/>
    <property type="project" value="InterPro"/>
</dbReference>
<keyword evidence="5" id="KW-0141">cGMP biosynthesis</keyword>
<reference evidence="7 8" key="2">
    <citation type="submission" date="2018-11" db="EMBL/GenBank/DDBJ databases">
        <authorList>
            <consortium name="Pathogen Informatics"/>
        </authorList>
    </citation>
    <scope>NUCLEOTIDE SEQUENCE [LARGE SCALE GENOMIC DNA]</scope>
    <source>
        <strain evidence="7 8">MHpl1</strain>
    </source>
</reference>
<proteinExistence type="predicted"/>
<evidence type="ECO:0000256" key="3">
    <source>
        <dbReference type="ARBA" id="ARBA00022741"/>
    </source>
</evidence>
<dbReference type="PANTHER" id="PTHR11920">
    <property type="entry name" value="GUANYLYL CYCLASE"/>
    <property type="match status" value="1"/>
</dbReference>
<dbReference type="OMA" id="MANCAGT"/>
<comment type="catalytic activity">
    <reaction evidence="1">
        <text>GTP = 3',5'-cyclic GMP + diphosphate</text>
        <dbReference type="Rhea" id="RHEA:13665"/>
        <dbReference type="ChEBI" id="CHEBI:33019"/>
        <dbReference type="ChEBI" id="CHEBI:37565"/>
        <dbReference type="ChEBI" id="CHEBI:57746"/>
        <dbReference type="EC" id="4.6.1.2"/>
    </reaction>
</comment>
<keyword evidence="4" id="KW-0456">Lyase</keyword>
<evidence type="ECO:0000256" key="5">
    <source>
        <dbReference type="ARBA" id="ARBA00023293"/>
    </source>
</evidence>
<dbReference type="PROSITE" id="PS50011">
    <property type="entry name" value="PROTEIN_KINASE_DOM"/>
    <property type="match status" value="1"/>
</dbReference>
<keyword evidence="8" id="KW-1185">Reference proteome</keyword>
<dbReference type="SUPFAM" id="SSF56112">
    <property type="entry name" value="Protein kinase-like (PK-like)"/>
    <property type="match status" value="1"/>
</dbReference>
<dbReference type="OrthoDB" id="5860608at2759"/>
<dbReference type="WBParaSite" id="HPLM_0001069401-mRNA-1">
    <property type="protein sequence ID" value="HPLM_0001069401-mRNA-1"/>
    <property type="gene ID" value="HPLM_0001069401"/>
</dbReference>
<dbReference type="EC" id="4.6.1.2" evidence="2"/>
<evidence type="ECO:0000259" key="6">
    <source>
        <dbReference type="PROSITE" id="PS50011"/>
    </source>
</evidence>
<evidence type="ECO:0000313" key="9">
    <source>
        <dbReference type="WBParaSite" id="HPLM_0001069401-mRNA-1"/>
    </source>
</evidence>
<dbReference type="GO" id="GO:0005886">
    <property type="term" value="C:plasma membrane"/>
    <property type="evidence" value="ECO:0007669"/>
    <property type="project" value="TreeGrafter"/>
</dbReference>
<accession>A0A158QNL7</accession>
<dbReference type="STRING" id="6290.A0A158QNL7"/>
<evidence type="ECO:0000313" key="7">
    <source>
        <dbReference type="EMBL" id="VDO40847.1"/>
    </source>
</evidence>
<dbReference type="InterPro" id="IPR000719">
    <property type="entry name" value="Prot_kinase_dom"/>
</dbReference>
<dbReference type="PANTHER" id="PTHR11920:SF255">
    <property type="entry name" value="RECEPTOR-TYPE GUANYLATE CYCLASE GCY-25"/>
    <property type="match status" value="1"/>
</dbReference>
<dbReference type="InterPro" id="IPR050401">
    <property type="entry name" value="Cyclic_nucleotide_synthase"/>
</dbReference>
<dbReference type="Proteomes" id="UP000268014">
    <property type="component" value="Unassembled WGS sequence"/>
</dbReference>
<keyword evidence="3" id="KW-0547">Nucleotide-binding</keyword>
<evidence type="ECO:0000256" key="1">
    <source>
        <dbReference type="ARBA" id="ARBA00001436"/>
    </source>
</evidence>
<evidence type="ECO:0000256" key="4">
    <source>
        <dbReference type="ARBA" id="ARBA00023239"/>
    </source>
</evidence>
<dbReference type="InterPro" id="IPR011009">
    <property type="entry name" value="Kinase-like_dom_sf"/>
</dbReference>
<name>A0A158QNL7_HAEPC</name>
<protein>
    <recommendedName>
        <fullName evidence="2">guanylate cyclase</fullName>
        <ecNumber evidence="2">4.6.1.2</ecNumber>
    </recommendedName>
</protein>
<dbReference type="AlphaFoldDB" id="A0A158QNL7"/>
<dbReference type="GO" id="GO:0001653">
    <property type="term" value="F:peptide receptor activity"/>
    <property type="evidence" value="ECO:0007669"/>
    <property type="project" value="TreeGrafter"/>
</dbReference>
<dbReference type="GO" id="GO:0004016">
    <property type="term" value="F:adenylate cyclase activity"/>
    <property type="evidence" value="ECO:0007669"/>
    <property type="project" value="TreeGrafter"/>
</dbReference>